<dbReference type="NCBIfam" id="TIGR00797">
    <property type="entry name" value="matE"/>
    <property type="match status" value="1"/>
</dbReference>
<evidence type="ECO:0000256" key="9">
    <source>
        <dbReference type="ARBA" id="ARBA00031636"/>
    </source>
</evidence>
<dbReference type="GO" id="GO:0005886">
    <property type="term" value="C:plasma membrane"/>
    <property type="evidence" value="ECO:0007669"/>
    <property type="project" value="UniProtKB-SubCell"/>
</dbReference>
<dbReference type="InterPro" id="IPR002528">
    <property type="entry name" value="MATE_fam"/>
</dbReference>
<keyword evidence="7" id="KW-0406">Ion transport</keyword>
<sequence length="479" mass="51255">MQDMTKGPITGHIMRMAVPIAIGMIFQTLYVLVDLYFVAQLGDAAIAGVGAAGNVQFLVMAITQILGVGTMALIAQASGRKDRDDANLIFNQSLVLAALCAAITLVGGYGLGAWYVGTIGADAETVAAGITYLYWVLPGLALQFALISMGSALRGTGIVNPTIVVQVSTVVLNAILSPIMITGWGTGRPLGVMGAGLSTTISIAVAVVLMTLYFRRLERYVVFDTSMVHPRVSAWKRILAVGLPPGGEFALMFVYMGVIYWTIQGFGSEAQAGFGVGSRVMQAVFLPAMAIAFATAPVAGQNVGAREPDRVRETFRTSMIILSATMLLLTLFCQWRPGVLIAFFTGDQAVIDPGAEFLRIISWNFVAMGIVFTCSGMFQALGNTVPALLASATRLATFVIPAVWLSGQSWFELRHLWWVSVATLALQAVIAWWLLSGEMRRKLTYEPAVRDDQPGADRTMSEVQAVQGELLAEPLRSGA</sequence>
<feature type="transmembrane region" description="Helical" evidence="10">
    <location>
        <begin position="190"/>
        <end position="214"/>
    </location>
</feature>
<name>A0A381QA05_9ZZZZ</name>
<accession>A0A381QA05</accession>
<keyword evidence="2" id="KW-0813">Transport</keyword>
<dbReference type="PIRSF" id="PIRSF006603">
    <property type="entry name" value="DinF"/>
    <property type="match status" value="1"/>
</dbReference>
<keyword evidence="4" id="KW-1003">Cell membrane</keyword>
<evidence type="ECO:0000256" key="6">
    <source>
        <dbReference type="ARBA" id="ARBA00022989"/>
    </source>
</evidence>
<keyword evidence="8 10" id="KW-0472">Membrane</keyword>
<dbReference type="GO" id="GO:0006811">
    <property type="term" value="P:monoatomic ion transport"/>
    <property type="evidence" value="ECO:0007669"/>
    <property type="project" value="UniProtKB-KW"/>
</dbReference>
<proteinExistence type="predicted"/>
<feature type="transmembrane region" description="Helical" evidence="10">
    <location>
        <begin position="94"/>
        <end position="117"/>
    </location>
</feature>
<dbReference type="PANTHER" id="PTHR43298">
    <property type="entry name" value="MULTIDRUG RESISTANCE PROTEIN NORM-RELATED"/>
    <property type="match status" value="1"/>
</dbReference>
<feature type="transmembrane region" description="Helical" evidence="10">
    <location>
        <begin position="235"/>
        <end position="260"/>
    </location>
</feature>
<feature type="transmembrane region" description="Helical" evidence="10">
    <location>
        <begin position="12"/>
        <end position="33"/>
    </location>
</feature>
<dbReference type="GO" id="GO:0015297">
    <property type="term" value="F:antiporter activity"/>
    <property type="evidence" value="ECO:0007669"/>
    <property type="project" value="UniProtKB-KW"/>
</dbReference>
<feature type="transmembrane region" description="Helical" evidence="10">
    <location>
        <begin position="385"/>
        <end position="404"/>
    </location>
</feature>
<feature type="transmembrane region" description="Helical" evidence="10">
    <location>
        <begin position="280"/>
        <end position="299"/>
    </location>
</feature>
<evidence type="ECO:0000256" key="10">
    <source>
        <dbReference type="SAM" id="Phobius"/>
    </source>
</evidence>
<dbReference type="InterPro" id="IPR048279">
    <property type="entry name" value="MdtK-like"/>
</dbReference>
<dbReference type="Pfam" id="PF01554">
    <property type="entry name" value="MatE"/>
    <property type="match status" value="2"/>
</dbReference>
<evidence type="ECO:0000256" key="2">
    <source>
        <dbReference type="ARBA" id="ARBA00022448"/>
    </source>
</evidence>
<feature type="transmembrane region" description="Helical" evidence="10">
    <location>
        <begin position="416"/>
        <end position="435"/>
    </location>
</feature>
<evidence type="ECO:0000256" key="8">
    <source>
        <dbReference type="ARBA" id="ARBA00023136"/>
    </source>
</evidence>
<dbReference type="InterPro" id="IPR050222">
    <property type="entry name" value="MATE_MdtK"/>
</dbReference>
<comment type="subcellular location">
    <subcellularLocation>
        <location evidence="1">Cell membrane</location>
        <topology evidence="1">Multi-pass membrane protein</topology>
    </subcellularLocation>
</comment>
<evidence type="ECO:0000256" key="4">
    <source>
        <dbReference type="ARBA" id="ARBA00022475"/>
    </source>
</evidence>
<keyword evidence="3" id="KW-0050">Antiport</keyword>
<feature type="transmembrane region" description="Helical" evidence="10">
    <location>
        <begin position="320"/>
        <end position="345"/>
    </location>
</feature>
<dbReference type="GO" id="GO:0042910">
    <property type="term" value="F:xenobiotic transmembrane transporter activity"/>
    <property type="evidence" value="ECO:0007669"/>
    <property type="project" value="InterPro"/>
</dbReference>
<reference evidence="11" key="1">
    <citation type="submission" date="2018-05" db="EMBL/GenBank/DDBJ databases">
        <authorList>
            <person name="Lanie J.A."/>
            <person name="Ng W.-L."/>
            <person name="Kazmierczak K.M."/>
            <person name="Andrzejewski T.M."/>
            <person name="Davidsen T.M."/>
            <person name="Wayne K.J."/>
            <person name="Tettelin H."/>
            <person name="Glass J.I."/>
            <person name="Rusch D."/>
            <person name="Podicherti R."/>
            <person name="Tsui H.-C.T."/>
            <person name="Winkler M.E."/>
        </authorList>
    </citation>
    <scope>NUCLEOTIDE SEQUENCE</scope>
</reference>
<protein>
    <recommendedName>
        <fullName evidence="9">Multidrug-efflux transporter</fullName>
    </recommendedName>
</protein>
<dbReference type="CDD" id="cd13141">
    <property type="entry name" value="MATE_like_13"/>
    <property type="match status" value="1"/>
</dbReference>
<gene>
    <name evidence="11" type="ORF">METZ01_LOCUS28662</name>
</gene>
<evidence type="ECO:0000256" key="3">
    <source>
        <dbReference type="ARBA" id="ARBA00022449"/>
    </source>
</evidence>
<organism evidence="11">
    <name type="scientific">marine metagenome</name>
    <dbReference type="NCBI Taxonomy" id="408172"/>
    <lineage>
        <taxon>unclassified sequences</taxon>
        <taxon>metagenomes</taxon>
        <taxon>ecological metagenomes</taxon>
    </lineage>
</organism>
<dbReference type="PANTHER" id="PTHR43298:SF2">
    <property type="entry name" value="FMN_FAD EXPORTER YEEO-RELATED"/>
    <property type="match status" value="1"/>
</dbReference>
<evidence type="ECO:0000256" key="1">
    <source>
        <dbReference type="ARBA" id="ARBA00004651"/>
    </source>
</evidence>
<dbReference type="EMBL" id="UINC01001260">
    <property type="protein sequence ID" value="SUZ75808.1"/>
    <property type="molecule type" value="Genomic_DNA"/>
</dbReference>
<feature type="transmembrane region" description="Helical" evidence="10">
    <location>
        <begin position="357"/>
        <end position="378"/>
    </location>
</feature>
<feature type="transmembrane region" description="Helical" evidence="10">
    <location>
        <begin position="163"/>
        <end position="184"/>
    </location>
</feature>
<feature type="transmembrane region" description="Helical" evidence="10">
    <location>
        <begin position="132"/>
        <end position="151"/>
    </location>
</feature>
<feature type="transmembrane region" description="Helical" evidence="10">
    <location>
        <begin position="45"/>
        <end position="74"/>
    </location>
</feature>
<evidence type="ECO:0000313" key="11">
    <source>
        <dbReference type="EMBL" id="SUZ75808.1"/>
    </source>
</evidence>
<keyword evidence="6 10" id="KW-1133">Transmembrane helix</keyword>
<dbReference type="AlphaFoldDB" id="A0A381QA05"/>
<evidence type="ECO:0000256" key="7">
    <source>
        <dbReference type="ARBA" id="ARBA00023065"/>
    </source>
</evidence>
<keyword evidence="5 10" id="KW-0812">Transmembrane</keyword>
<evidence type="ECO:0000256" key="5">
    <source>
        <dbReference type="ARBA" id="ARBA00022692"/>
    </source>
</evidence>